<reference evidence="1 2" key="1">
    <citation type="submission" date="2019-02" db="EMBL/GenBank/DDBJ databases">
        <title>Arundinibacter roseus gen. nov., sp. nov., a new member of the family Cytophagaceae.</title>
        <authorList>
            <person name="Szuroczki S."/>
            <person name="Khayer B."/>
            <person name="Sproer C."/>
            <person name="Toumi M."/>
            <person name="Szabo A."/>
            <person name="Felfoldi T."/>
            <person name="Schumann P."/>
            <person name="Toth E."/>
        </authorList>
    </citation>
    <scope>NUCLEOTIDE SEQUENCE [LARGE SCALE GENOMIC DNA]</scope>
    <source>
        <strain evidence="1 2">DMA-k-7a</strain>
    </source>
</reference>
<sequence>MDKNQKHRTIVFYKNYFQEFFERQNKKVKAKIVWTFDLIEDLQRVPESYLKHLENTDGLYEIRIKAGSDIFRIFCFFDQGKLVVLANSFQKKTQKTPKKEIEMALKIKAEYESEK</sequence>
<proteinExistence type="predicted"/>
<dbReference type="InterPro" id="IPR009241">
    <property type="entry name" value="HigB-like"/>
</dbReference>
<dbReference type="Proteomes" id="UP000295706">
    <property type="component" value="Unassembled WGS sequence"/>
</dbReference>
<gene>
    <name evidence="1" type="ORF">EZE20_02620</name>
</gene>
<dbReference type="RefSeq" id="WP_132114217.1">
    <property type="nucleotide sequence ID" value="NZ_SMJU01000002.1"/>
</dbReference>
<accession>A0A4R4KLK4</accession>
<dbReference type="Gene3D" id="3.30.2310.20">
    <property type="entry name" value="RelE-like"/>
    <property type="match status" value="1"/>
</dbReference>
<protein>
    <submittedName>
        <fullName evidence="1">Type II toxin-antitoxin system RelE/ParE family toxin</fullName>
    </submittedName>
</protein>
<evidence type="ECO:0000313" key="1">
    <source>
        <dbReference type="EMBL" id="TDB67836.1"/>
    </source>
</evidence>
<name>A0A4R4KLK4_9BACT</name>
<dbReference type="Pfam" id="PF05973">
    <property type="entry name" value="Gp49"/>
    <property type="match status" value="1"/>
</dbReference>
<dbReference type="EMBL" id="SMJU01000002">
    <property type="protein sequence ID" value="TDB67836.1"/>
    <property type="molecule type" value="Genomic_DNA"/>
</dbReference>
<comment type="caution">
    <text evidence="1">The sequence shown here is derived from an EMBL/GenBank/DDBJ whole genome shotgun (WGS) entry which is preliminary data.</text>
</comment>
<dbReference type="InterPro" id="IPR035093">
    <property type="entry name" value="RelE/ParE_toxin_dom_sf"/>
</dbReference>
<organism evidence="1 2">
    <name type="scientific">Arundinibacter roseus</name>
    <dbReference type="NCBI Taxonomy" id="2070510"/>
    <lineage>
        <taxon>Bacteria</taxon>
        <taxon>Pseudomonadati</taxon>
        <taxon>Bacteroidota</taxon>
        <taxon>Cytophagia</taxon>
        <taxon>Cytophagales</taxon>
        <taxon>Spirosomataceae</taxon>
        <taxon>Arundinibacter</taxon>
    </lineage>
</organism>
<keyword evidence="2" id="KW-1185">Reference proteome</keyword>
<dbReference type="AlphaFoldDB" id="A0A4R4KLK4"/>
<dbReference type="OrthoDB" id="573082at2"/>
<evidence type="ECO:0000313" key="2">
    <source>
        <dbReference type="Proteomes" id="UP000295706"/>
    </source>
</evidence>